<gene>
    <name evidence="2" type="ORF">E0F88_29955</name>
</gene>
<dbReference type="GO" id="GO:0004222">
    <property type="term" value="F:metalloendopeptidase activity"/>
    <property type="evidence" value="ECO:0007669"/>
    <property type="project" value="TreeGrafter"/>
</dbReference>
<sequence length="233" mass="26126">MNKIILFCSFLIAMCHALSGKGQERFYFDQEEGDYANQQKDSIDYKRAVINLLRDELNLKEILNLYIYLGIVDSTYLTAIPCINPIEINERPFITSLYGFRIHPIKKRYIKHEGIDLACRKGFQFIYATADGIVSKSGYNGGLGLSVSIKHPSGFETIYGHLSGVYVYSGSEVRIGIVIGVMGETGLAKGIHLHYAVKKNGILINPLPYLTLYQEFKQKKDALKASLSKSGSR</sequence>
<organism evidence="2 3">
    <name type="scientific">Dyadobacter psychrotolerans</name>
    <dbReference type="NCBI Taxonomy" id="2541721"/>
    <lineage>
        <taxon>Bacteria</taxon>
        <taxon>Pseudomonadati</taxon>
        <taxon>Bacteroidota</taxon>
        <taxon>Cytophagia</taxon>
        <taxon>Cytophagales</taxon>
        <taxon>Spirosomataceae</taxon>
        <taxon>Dyadobacter</taxon>
    </lineage>
</organism>
<proteinExistence type="predicted"/>
<dbReference type="RefSeq" id="WP_131962020.1">
    <property type="nucleotide sequence ID" value="NZ_SMFL01000018.1"/>
</dbReference>
<dbReference type="PANTHER" id="PTHR21666">
    <property type="entry name" value="PEPTIDASE-RELATED"/>
    <property type="match status" value="1"/>
</dbReference>
<evidence type="ECO:0000313" key="2">
    <source>
        <dbReference type="EMBL" id="TDE09817.1"/>
    </source>
</evidence>
<evidence type="ECO:0000313" key="3">
    <source>
        <dbReference type="Proteomes" id="UP000294850"/>
    </source>
</evidence>
<evidence type="ECO:0000259" key="1">
    <source>
        <dbReference type="Pfam" id="PF01551"/>
    </source>
</evidence>
<name>A0A4R5DAF7_9BACT</name>
<keyword evidence="3" id="KW-1185">Reference proteome</keyword>
<dbReference type="Gene3D" id="2.70.70.10">
    <property type="entry name" value="Glucose Permease (Domain IIA)"/>
    <property type="match status" value="1"/>
</dbReference>
<accession>A0A4R5DAF7</accession>
<dbReference type="EMBL" id="SMFL01000018">
    <property type="protein sequence ID" value="TDE09817.1"/>
    <property type="molecule type" value="Genomic_DNA"/>
</dbReference>
<dbReference type="CDD" id="cd12797">
    <property type="entry name" value="M23_peptidase"/>
    <property type="match status" value="1"/>
</dbReference>
<dbReference type="InterPro" id="IPR050570">
    <property type="entry name" value="Cell_wall_metabolism_enzyme"/>
</dbReference>
<dbReference type="AlphaFoldDB" id="A0A4R5DAF7"/>
<dbReference type="Pfam" id="PF01551">
    <property type="entry name" value="Peptidase_M23"/>
    <property type="match status" value="1"/>
</dbReference>
<dbReference type="InterPro" id="IPR016047">
    <property type="entry name" value="M23ase_b-sheet_dom"/>
</dbReference>
<dbReference type="OrthoDB" id="9810477at2"/>
<dbReference type="SUPFAM" id="SSF51261">
    <property type="entry name" value="Duplicated hybrid motif"/>
    <property type="match status" value="1"/>
</dbReference>
<protein>
    <submittedName>
        <fullName evidence="2">M23 family metallopeptidase</fullName>
    </submittedName>
</protein>
<dbReference type="Proteomes" id="UP000294850">
    <property type="component" value="Unassembled WGS sequence"/>
</dbReference>
<feature type="domain" description="M23ase beta-sheet core" evidence="1">
    <location>
        <begin position="111"/>
        <end position="206"/>
    </location>
</feature>
<dbReference type="InterPro" id="IPR011055">
    <property type="entry name" value="Dup_hybrid_motif"/>
</dbReference>
<reference evidence="2 3" key="1">
    <citation type="submission" date="2019-03" db="EMBL/GenBank/DDBJ databases">
        <title>Dyadobacter AR-3-6 sp. nov., isolated from arctic soil.</title>
        <authorList>
            <person name="Chaudhary D.K."/>
        </authorList>
    </citation>
    <scope>NUCLEOTIDE SEQUENCE [LARGE SCALE GENOMIC DNA]</scope>
    <source>
        <strain evidence="2 3">AR-3-6</strain>
    </source>
</reference>
<dbReference type="PANTHER" id="PTHR21666:SF270">
    <property type="entry name" value="MUREIN HYDROLASE ACTIVATOR ENVC"/>
    <property type="match status" value="1"/>
</dbReference>
<comment type="caution">
    <text evidence="2">The sequence shown here is derived from an EMBL/GenBank/DDBJ whole genome shotgun (WGS) entry which is preliminary data.</text>
</comment>